<keyword evidence="1" id="KW-0479">Metal-binding</keyword>
<accession>A0A8J2VVP2</accession>
<dbReference type="GO" id="GO:0046872">
    <property type="term" value="F:metal ion binding"/>
    <property type="evidence" value="ECO:0007669"/>
    <property type="project" value="UniProtKB-KW"/>
</dbReference>
<reference evidence="5" key="1">
    <citation type="submission" date="2021-09" db="EMBL/GenBank/DDBJ databases">
        <authorList>
            <person name="Martin H S."/>
        </authorList>
    </citation>
    <scope>NUCLEOTIDE SEQUENCE</scope>
</reference>
<dbReference type="InterPro" id="IPR046349">
    <property type="entry name" value="C1-like_sf"/>
</dbReference>
<comment type="caution">
    <text evidence="5">The sequence shown here is derived from an EMBL/GenBank/DDBJ whole genome shotgun (WGS) entry which is preliminary data.</text>
</comment>
<gene>
    <name evidence="5" type="ORF">DCHRY22_LOCUS13526</name>
</gene>
<evidence type="ECO:0000313" key="6">
    <source>
        <dbReference type="Proteomes" id="UP000789524"/>
    </source>
</evidence>
<dbReference type="OrthoDB" id="242257at2759"/>
<evidence type="ECO:0000256" key="1">
    <source>
        <dbReference type="ARBA" id="ARBA00022723"/>
    </source>
</evidence>
<feature type="domain" description="Phorbol-ester/DAG-type" evidence="4">
    <location>
        <begin position="11"/>
        <end position="43"/>
    </location>
</feature>
<dbReference type="Pfam" id="PF00130">
    <property type="entry name" value="C1_1"/>
    <property type="match status" value="1"/>
</dbReference>
<dbReference type="Proteomes" id="UP000789524">
    <property type="component" value="Unassembled WGS sequence"/>
</dbReference>
<dbReference type="EMBL" id="CAKASE010000079">
    <property type="protein sequence ID" value="CAG9580092.1"/>
    <property type="molecule type" value="Genomic_DNA"/>
</dbReference>
<evidence type="ECO:0000256" key="3">
    <source>
        <dbReference type="SAM" id="MobiDB-lite"/>
    </source>
</evidence>
<feature type="compositionally biased region" description="Pro residues" evidence="3">
    <location>
        <begin position="169"/>
        <end position="192"/>
    </location>
</feature>
<proteinExistence type="predicted"/>
<evidence type="ECO:0000313" key="5">
    <source>
        <dbReference type="EMBL" id="CAG9580092.1"/>
    </source>
</evidence>
<dbReference type="InterPro" id="IPR002219">
    <property type="entry name" value="PKC_DAG/PE"/>
</dbReference>
<keyword evidence="2" id="KW-0862">Zinc</keyword>
<dbReference type="Gene3D" id="3.30.60.20">
    <property type="match status" value="1"/>
</dbReference>
<sequence length="192" mass="19875">MAQAAPAPQRTHSFAKKTFHKPTYCHHCSDLLWGLIGQGYGCEGTRRACAPRASIPPARSARPALCNSPGVSVPRPHSLSPVPALLHLLSSSSSPPPPPSRLLSPTVLLPAGSRPFSPVHLHSSPLISSPLLHMACKVEQSSQMGKEHLVVKSNSAPPLVGPGDVNAGLPPPPGPRRPPASPAGPPPAPGDL</sequence>
<dbReference type="AlphaFoldDB" id="A0A8J2VVP2"/>
<evidence type="ECO:0000256" key="2">
    <source>
        <dbReference type="ARBA" id="ARBA00022833"/>
    </source>
</evidence>
<evidence type="ECO:0000259" key="4">
    <source>
        <dbReference type="PROSITE" id="PS50081"/>
    </source>
</evidence>
<dbReference type="PROSITE" id="PS50081">
    <property type="entry name" value="ZF_DAG_PE_2"/>
    <property type="match status" value="1"/>
</dbReference>
<protein>
    <submittedName>
        <fullName evidence="5">(African queen) hypothetical protein</fullName>
    </submittedName>
</protein>
<feature type="region of interest" description="Disordered" evidence="3">
    <location>
        <begin position="152"/>
        <end position="192"/>
    </location>
</feature>
<name>A0A8J2VVP2_9NEOP</name>
<dbReference type="SUPFAM" id="SSF57889">
    <property type="entry name" value="Cysteine-rich domain"/>
    <property type="match status" value="1"/>
</dbReference>
<keyword evidence="6" id="KW-1185">Reference proteome</keyword>
<organism evidence="5 6">
    <name type="scientific">Danaus chrysippus</name>
    <name type="common">African queen</name>
    <dbReference type="NCBI Taxonomy" id="151541"/>
    <lineage>
        <taxon>Eukaryota</taxon>
        <taxon>Metazoa</taxon>
        <taxon>Ecdysozoa</taxon>
        <taxon>Arthropoda</taxon>
        <taxon>Hexapoda</taxon>
        <taxon>Insecta</taxon>
        <taxon>Pterygota</taxon>
        <taxon>Neoptera</taxon>
        <taxon>Endopterygota</taxon>
        <taxon>Lepidoptera</taxon>
        <taxon>Glossata</taxon>
        <taxon>Ditrysia</taxon>
        <taxon>Papilionoidea</taxon>
        <taxon>Nymphalidae</taxon>
        <taxon>Danainae</taxon>
        <taxon>Danaini</taxon>
        <taxon>Danaina</taxon>
        <taxon>Danaus</taxon>
        <taxon>Anosia</taxon>
    </lineage>
</organism>